<evidence type="ECO:0000313" key="2">
    <source>
        <dbReference type="Proteomes" id="UP001189429"/>
    </source>
</evidence>
<dbReference type="Proteomes" id="UP001189429">
    <property type="component" value="Unassembled WGS sequence"/>
</dbReference>
<gene>
    <name evidence="1" type="ORF">PCOR1329_LOCUS29880</name>
</gene>
<keyword evidence="2" id="KW-1185">Reference proteome</keyword>
<dbReference type="EMBL" id="CAUYUJ010011336">
    <property type="protein sequence ID" value="CAK0831587.1"/>
    <property type="molecule type" value="Genomic_DNA"/>
</dbReference>
<reference evidence="1" key="1">
    <citation type="submission" date="2023-10" db="EMBL/GenBank/DDBJ databases">
        <authorList>
            <person name="Chen Y."/>
            <person name="Shah S."/>
            <person name="Dougan E. K."/>
            <person name="Thang M."/>
            <person name="Chan C."/>
        </authorList>
    </citation>
    <scope>NUCLEOTIDE SEQUENCE [LARGE SCALE GENOMIC DNA]</scope>
</reference>
<organism evidence="1 2">
    <name type="scientific">Prorocentrum cordatum</name>
    <dbReference type="NCBI Taxonomy" id="2364126"/>
    <lineage>
        <taxon>Eukaryota</taxon>
        <taxon>Sar</taxon>
        <taxon>Alveolata</taxon>
        <taxon>Dinophyceae</taxon>
        <taxon>Prorocentrales</taxon>
        <taxon>Prorocentraceae</taxon>
        <taxon>Prorocentrum</taxon>
    </lineage>
</organism>
<evidence type="ECO:0000313" key="1">
    <source>
        <dbReference type="EMBL" id="CAK0831587.1"/>
    </source>
</evidence>
<name>A0ABN9SIS8_9DINO</name>
<proteinExistence type="predicted"/>
<accession>A0ABN9SIS8</accession>
<sequence>MLQYREHSSRAVAFGPRHARPICPDTASVRYVLERSLHRSYPILPIHPSYCTFTAERWMQFARLYAIFELPGLLSTPDCEGNPTIPIHLQVFSQIDAHSQAHQFRLGRNFGGGVFVAAEGESSNITWLEKDLARDLPVLQMGSGQSGNWSLTVTSVGGTANAESYSYNPFAVMQLPYVLADGELTNMAEPTACLRDPSSEYCYTVALSNSPDQPMGLPSFQFKAELSPDMTTISLSDPDPSLCYIFPTVLSRGNDARSQARAEIIEEAAALVV</sequence>
<protein>
    <submittedName>
        <fullName evidence="1">Uncharacterized protein</fullName>
    </submittedName>
</protein>
<comment type="caution">
    <text evidence="1">The sequence shown here is derived from an EMBL/GenBank/DDBJ whole genome shotgun (WGS) entry which is preliminary data.</text>
</comment>